<dbReference type="SFLD" id="SFLDF00118">
    <property type="entry name" value="D-tartrate_dehydratase"/>
    <property type="match status" value="1"/>
</dbReference>
<dbReference type="AlphaFoldDB" id="A0A3Q9F1A1"/>
<dbReference type="InterPro" id="IPR034611">
    <property type="entry name" value="D-tartrate_dehydratase"/>
</dbReference>
<dbReference type="SUPFAM" id="SSF54826">
    <property type="entry name" value="Enolase N-terminal domain-like"/>
    <property type="match status" value="1"/>
</dbReference>
<feature type="binding site" evidence="2">
    <location>
        <position position="261"/>
    </location>
    <ligand>
        <name>Mg(2+)</name>
        <dbReference type="ChEBI" id="CHEBI:18420"/>
    </ligand>
</feature>
<dbReference type="PANTHER" id="PTHR48080:SF5">
    <property type="entry name" value="D(-)-TARTRATE DEHYDRATASE"/>
    <property type="match status" value="1"/>
</dbReference>
<feature type="binding site" evidence="2">
    <location>
        <position position="209"/>
    </location>
    <ligand>
        <name>Mg(2+)</name>
        <dbReference type="ChEBI" id="CHEBI:18420"/>
    </ligand>
</feature>
<dbReference type="SFLD" id="SFLDG00179">
    <property type="entry name" value="mandelate_racemase"/>
    <property type="match status" value="1"/>
</dbReference>
<dbReference type="InterPro" id="IPR029017">
    <property type="entry name" value="Enolase-like_N"/>
</dbReference>
<accession>A0A3Q9F1A1</accession>
<dbReference type="InterPro" id="IPR036849">
    <property type="entry name" value="Enolase-like_C_sf"/>
</dbReference>
<feature type="active site" description="Proton donor/acceptor" evidence="1">
    <location>
        <position position="318"/>
    </location>
</feature>
<dbReference type="InterPro" id="IPR034593">
    <property type="entry name" value="DgoD-like"/>
</dbReference>
<evidence type="ECO:0000313" key="4">
    <source>
        <dbReference type="EMBL" id="AZQ50357.1"/>
    </source>
</evidence>
<evidence type="ECO:0000259" key="3">
    <source>
        <dbReference type="SMART" id="SM00922"/>
    </source>
</evidence>
<reference evidence="4 5" key="1">
    <citation type="submission" date="2018-12" db="EMBL/GenBank/DDBJ databases">
        <title>Cadmium resistance mechanism in endophytic bacteria Burkholderia cenocepacia YG-3.</title>
        <authorList>
            <person name="Zhang X."/>
            <person name="Wang X."/>
            <person name="Zhu Y."/>
        </authorList>
    </citation>
    <scope>NUCLEOTIDE SEQUENCE [LARGE SCALE GENOMIC DNA]</scope>
    <source>
        <strain evidence="4 5">YG-3</strain>
    </source>
</reference>
<dbReference type="PANTHER" id="PTHR48080">
    <property type="entry name" value="D-GALACTONATE DEHYDRATASE-RELATED"/>
    <property type="match status" value="1"/>
</dbReference>
<sequence>MRITAIHERAIPVSRYADPAIPSGGLTTSIVAVVTDIVRDGCPVTGYGYASIGRFAQGGLIRERFAPRLLAAADTLADEAGTNLDPFRAWRAMMAGEKPGGHGERCVAVGTLDMAIWDAAAKIADLPLHRFLADRLQRTAAPRVRVYAGGGYRYPHDDLARLSDEMRRIADLGYTHAKIKIGGADLDQDRRRIDAAAAQLAGPSHLAVDAMNTYDATTAHEAADMFAPFDLWWFEDICDPLDLPLQADVATRYVPPIAAGEALFSLAEAKLLDRYGGLRADRDVLVFDPVHSYGLPGYLQIVDHFVSRGWRRDAFWPHGGHLFSLHVVAALGLGGAEVSPFAFHPFSGLADGEIVDAGYARVPQAPGIGFELHAHAYDVFHAVSESVPVFRGV</sequence>
<name>A0A3Q9F1A1_9BURK</name>
<dbReference type="EMBL" id="CP034545">
    <property type="protein sequence ID" value="AZQ50357.1"/>
    <property type="molecule type" value="Genomic_DNA"/>
</dbReference>
<evidence type="ECO:0000256" key="2">
    <source>
        <dbReference type="PIRSR" id="PIRSR634611-3"/>
    </source>
</evidence>
<dbReference type="SFLD" id="SFLDS00001">
    <property type="entry name" value="Enolase"/>
    <property type="match status" value="1"/>
</dbReference>
<dbReference type="CDD" id="cd03326">
    <property type="entry name" value="MR_like_1"/>
    <property type="match status" value="1"/>
</dbReference>
<comment type="cofactor">
    <cofactor evidence="2">
        <name>Mg(2+)</name>
        <dbReference type="ChEBI" id="CHEBI:18420"/>
    </cofactor>
    <text evidence="2">Binds 1 Mg(2+) ion per subunit.</text>
</comment>
<evidence type="ECO:0000256" key="1">
    <source>
        <dbReference type="PIRSR" id="PIRSR634611-1"/>
    </source>
</evidence>
<feature type="active site" description="acceptor" evidence="1">
    <location>
        <position position="180"/>
    </location>
</feature>
<dbReference type="GO" id="GO:0047808">
    <property type="term" value="F:D(-)-tartrate dehydratase activity"/>
    <property type="evidence" value="ECO:0007669"/>
    <property type="project" value="InterPro"/>
</dbReference>
<dbReference type="Gene3D" id="3.20.20.120">
    <property type="entry name" value="Enolase-like C-terminal domain"/>
    <property type="match status" value="1"/>
</dbReference>
<gene>
    <name evidence="4" type="ORF">D5R55_04660</name>
</gene>
<keyword evidence="2" id="KW-0479">Metal-binding</keyword>
<dbReference type="Proteomes" id="UP000277191">
    <property type="component" value="Chromosome 1"/>
</dbReference>
<dbReference type="RefSeq" id="WP_126360139.1">
    <property type="nucleotide sequence ID" value="NZ_CP034545.1"/>
</dbReference>
<dbReference type="SUPFAM" id="SSF51604">
    <property type="entry name" value="Enolase C-terminal domain-like"/>
    <property type="match status" value="1"/>
</dbReference>
<evidence type="ECO:0000313" key="5">
    <source>
        <dbReference type="Proteomes" id="UP000277191"/>
    </source>
</evidence>
<feature type="binding site" evidence="2">
    <location>
        <position position="235"/>
    </location>
    <ligand>
        <name>Mg(2+)</name>
        <dbReference type="ChEBI" id="CHEBI:18420"/>
    </ligand>
</feature>
<proteinExistence type="predicted"/>
<protein>
    <submittedName>
        <fullName evidence="4">Mandelate racemase</fullName>
    </submittedName>
</protein>
<dbReference type="InterPro" id="IPR029065">
    <property type="entry name" value="Enolase_C-like"/>
</dbReference>
<dbReference type="GO" id="GO:0046872">
    <property type="term" value="F:metal ion binding"/>
    <property type="evidence" value="ECO:0007669"/>
    <property type="project" value="UniProtKB-KW"/>
</dbReference>
<dbReference type="Gene3D" id="3.30.390.10">
    <property type="entry name" value="Enolase-like, N-terminal domain"/>
    <property type="match status" value="1"/>
</dbReference>
<dbReference type="SMART" id="SM00922">
    <property type="entry name" value="MR_MLE"/>
    <property type="match status" value="1"/>
</dbReference>
<dbReference type="Pfam" id="PF13378">
    <property type="entry name" value="MR_MLE_C"/>
    <property type="match status" value="1"/>
</dbReference>
<feature type="domain" description="Mandelate racemase/muconate lactonizing enzyme C-terminal" evidence="3">
    <location>
        <begin position="159"/>
        <end position="256"/>
    </location>
</feature>
<dbReference type="InterPro" id="IPR013342">
    <property type="entry name" value="Mandelate_racemase_C"/>
</dbReference>
<keyword evidence="2" id="KW-0460">Magnesium</keyword>
<organism evidence="4 5">
    <name type="scientific">Burkholderia cenocepacia</name>
    <dbReference type="NCBI Taxonomy" id="95486"/>
    <lineage>
        <taxon>Bacteria</taxon>
        <taxon>Pseudomonadati</taxon>
        <taxon>Pseudomonadota</taxon>
        <taxon>Betaproteobacteria</taxon>
        <taxon>Burkholderiales</taxon>
        <taxon>Burkholderiaceae</taxon>
        <taxon>Burkholderia</taxon>
        <taxon>Burkholderia cepacia complex</taxon>
    </lineage>
</organism>